<keyword evidence="1" id="KW-1185">Reference proteome</keyword>
<organism evidence="1 2">
    <name type="scientific">Plectus sambesii</name>
    <dbReference type="NCBI Taxonomy" id="2011161"/>
    <lineage>
        <taxon>Eukaryota</taxon>
        <taxon>Metazoa</taxon>
        <taxon>Ecdysozoa</taxon>
        <taxon>Nematoda</taxon>
        <taxon>Chromadorea</taxon>
        <taxon>Plectida</taxon>
        <taxon>Plectina</taxon>
        <taxon>Plectoidea</taxon>
        <taxon>Plectidae</taxon>
        <taxon>Plectus</taxon>
    </lineage>
</organism>
<evidence type="ECO:0000313" key="2">
    <source>
        <dbReference type="WBParaSite" id="PSAMB.scaffold787size41389.g8693.t1"/>
    </source>
</evidence>
<evidence type="ECO:0000313" key="1">
    <source>
        <dbReference type="Proteomes" id="UP000887566"/>
    </source>
</evidence>
<name>A0A914XFH9_9BILA</name>
<dbReference type="WBParaSite" id="PSAMB.scaffold787size41389.g8693.t1">
    <property type="protein sequence ID" value="PSAMB.scaffold787size41389.g8693.t1"/>
    <property type="gene ID" value="PSAMB.scaffold787size41389.g8693"/>
</dbReference>
<dbReference type="Proteomes" id="UP000887566">
    <property type="component" value="Unplaced"/>
</dbReference>
<reference evidence="2" key="1">
    <citation type="submission" date="2022-11" db="UniProtKB">
        <authorList>
            <consortium name="WormBaseParasite"/>
        </authorList>
    </citation>
    <scope>IDENTIFICATION</scope>
</reference>
<dbReference type="AlphaFoldDB" id="A0A914XFH9"/>
<protein>
    <submittedName>
        <fullName evidence="2">Uncharacterized protein</fullName>
    </submittedName>
</protein>
<proteinExistence type="predicted"/>
<sequence>MKESATFLDALGFQGMTDQVAIVTKAKENVIFAMAQESDDVRAMLSIRKHELIQKCSFNGQACDIEK</sequence>
<accession>A0A914XFH9</accession>